<dbReference type="CDD" id="cd06572">
    <property type="entry name" value="Histidinol_dh"/>
    <property type="match status" value="1"/>
</dbReference>
<name>A0ABZ2G543_9SPHN</name>
<dbReference type="Proteomes" id="UP001382935">
    <property type="component" value="Chromosome"/>
</dbReference>
<comment type="similarity">
    <text evidence="2 6 7">Belongs to the histidinol dehydrogenase family.</text>
</comment>
<sequence>MTPLSWSDLDVEARAAALARPPARRSPELVAGVTAILEEVRSGGWNALCRIAERIDGRAPEAVAIAPLATAARASLPADAVAAMELAADNIRRFHDASRPADTRVETMPGLVVEKVWRPLDRVGLYVPGGATPLFSTLLMLALPARAAGVREIVVVTPPSPGGLDPAIALAAELCGIDSIWTVGGAQAIAALAFGAGDIPPCPKICGPGNAWVAEAKTQASALPGGPAIDMPAGPSELMVIADRNASPVMVAADLLSQAEHDASAQVLLVSDTTEIASAALAEVERQVAELPRADLARRSLDHGRAIVVRDLAEAASVANIYAPEHLCLAVDDPEPLIAAINNAGAIFAGHAAAESFGDYLAGSSHVLPTDGAARAWSGITVHSFMKAISIQRVSESAGQALAAPAAALARLESLEAHARAAEARAAA</sequence>
<keyword evidence="4" id="KW-0862">Zinc</keyword>
<keyword evidence="3" id="KW-0479">Metal-binding</keyword>
<evidence type="ECO:0000256" key="7">
    <source>
        <dbReference type="RuleBase" id="RU004175"/>
    </source>
</evidence>
<evidence type="ECO:0000256" key="1">
    <source>
        <dbReference type="ARBA" id="ARBA00001947"/>
    </source>
</evidence>
<reference evidence="8 9" key="1">
    <citation type="submission" date="2024-02" db="EMBL/GenBank/DDBJ databases">
        <title>Full genome sequence of Sphingomonas kaistensis.</title>
        <authorList>
            <person name="Poletto B.L."/>
            <person name="Silva G."/>
            <person name="Galante D."/>
            <person name="Campos K.R."/>
            <person name="Santos M.B.N."/>
            <person name="Sacchi C.T."/>
        </authorList>
    </citation>
    <scope>NUCLEOTIDE SEQUENCE [LARGE SCALE GENOMIC DNA]</scope>
    <source>
        <strain evidence="8 9">MA4R</strain>
    </source>
</reference>
<dbReference type="PIRSF" id="PIRSF000099">
    <property type="entry name" value="Histidinol_dh"/>
    <property type="match status" value="1"/>
</dbReference>
<dbReference type="EC" id="1.1.1.23" evidence="8"/>
<proteinExistence type="inferred from homology"/>
<evidence type="ECO:0000313" key="8">
    <source>
        <dbReference type="EMBL" id="WWM71027.1"/>
    </source>
</evidence>
<evidence type="ECO:0000256" key="6">
    <source>
        <dbReference type="PIRNR" id="PIRNR000099"/>
    </source>
</evidence>
<dbReference type="PROSITE" id="PS00611">
    <property type="entry name" value="HISOL_DEHYDROGENASE"/>
    <property type="match status" value="1"/>
</dbReference>
<dbReference type="InterPro" id="IPR022695">
    <property type="entry name" value="Histidinol_DH_monofunct"/>
</dbReference>
<dbReference type="GO" id="GO:0004399">
    <property type="term" value="F:histidinol dehydrogenase activity"/>
    <property type="evidence" value="ECO:0007669"/>
    <property type="project" value="UniProtKB-EC"/>
</dbReference>
<dbReference type="EMBL" id="CP145607">
    <property type="protein sequence ID" value="WWM71027.1"/>
    <property type="molecule type" value="Genomic_DNA"/>
</dbReference>
<dbReference type="PANTHER" id="PTHR21256:SF2">
    <property type="entry name" value="HISTIDINE BIOSYNTHESIS TRIFUNCTIONAL PROTEIN"/>
    <property type="match status" value="1"/>
</dbReference>
<evidence type="ECO:0000313" key="9">
    <source>
        <dbReference type="Proteomes" id="UP001382935"/>
    </source>
</evidence>
<dbReference type="InterPro" id="IPR012131">
    <property type="entry name" value="Hstdl_DH"/>
</dbReference>
<evidence type="ECO:0000256" key="4">
    <source>
        <dbReference type="ARBA" id="ARBA00022833"/>
    </source>
</evidence>
<keyword evidence="5 6" id="KW-0560">Oxidoreductase</keyword>
<evidence type="ECO:0000256" key="2">
    <source>
        <dbReference type="ARBA" id="ARBA00010178"/>
    </source>
</evidence>
<comment type="cofactor">
    <cofactor evidence="1">
        <name>Zn(2+)</name>
        <dbReference type="ChEBI" id="CHEBI:29105"/>
    </cofactor>
</comment>
<dbReference type="NCBIfam" id="TIGR00069">
    <property type="entry name" value="hisD"/>
    <property type="match status" value="1"/>
</dbReference>
<protein>
    <submittedName>
        <fullName evidence="8">Histidinol dehydrogenase</fullName>
        <ecNumber evidence="8">1.1.1.23</ecNumber>
    </submittedName>
</protein>
<evidence type="ECO:0000256" key="5">
    <source>
        <dbReference type="ARBA" id="ARBA00023002"/>
    </source>
</evidence>
<evidence type="ECO:0000256" key="3">
    <source>
        <dbReference type="ARBA" id="ARBA00022723"/>
    </source>
</evidence>
<dbReference type="PANTHER" id="PTHR21256">
    <property type="entry name" value="HISTIDINOL DEHYDROGENASE HDH"/>
    <property type="match status" value="1"/>
</dbReference>
<dbReference type="InterPro" id="IPR001692">
    <property type="entry name" value="Histidinol_DH_CS"/>
</dbReference>
<accession>A0ABZ2G543</accession>
<dbReference type="SUPFAM" id="SSF53720">
    <property type="entry name" value="ALDH-like"/>
    <property type="match status" value="1"/>
</dbReference>
<dbReference type="PRINTS" id="PR00083">
    <property type="entry name" value="HOLDHDRGNASE"/>
</dbReference>
<dbReference type="Gene3D" id="1.20.5.1300">
    <property type="match status" value="1"/>
</dbReference>
<gene>
    <name evidence="8" type="primary">hisD</name>
    <name evidence="8" type="ORF">V6R86_10155</name>
</gene>
<dbReference type="RefSeq" id="WP_338504303.1">
    <property type="nucleotide sequence ID" value="NZ_CP145607.1"/>
</dbReference>
<keyword evidence="9" id="KW-1185">Reference proteome</keyword>
<organism evidence="8 9">
    <name type="scientific">Sphingomonas kaistensis</name>
    <dbReference type="NCBI Taxonomy" id="298708"/>
    <lineage>
        <taxon>Bacteria</taxon>
        <taxon>Pseudomonadati</taxon>
        <taxon>Pseudomonadota</taxon>
        <taxon>Alphaproteobacteria</taxon>
        <taxon>Sphingomonadales</taxon>
        <taxon>Sphingomonadaceae</taxon>
        <taxon>Sphingomonas</taxon>
    </lineage>
</organism>
<dbReference type="Gene3D" id="3.40.50.1980">
    <property type="entry name" value="Nitrogenase molybdenum iron protein domain"/>
    <property type="match status" value="2"/>
</dbReference>
<dbReference type="InterPro" id="IPR016161">
    <property type="entry name" value="Ald_DH/histidinol_DH"/>
</dbReference>
<dbReference type="Pfam" id="PF00815">
    <property type="entry name" value="Histidinol_dh"/>
    <property type="match status" value="1"/>
</dbReference>